<accession>A0A2K8K9I7</accession>
<dbReference type="STRING" id="441209.GCA_001870665_01173"/>
<dbReference type="GO" id="GO:0008781">
    <property type="term" value="F:N-acylneuraminate cytidylyltransferase activity"/>
    <property type="evidence" value="ECO:0007669"/>
    <property type="project" value="TreeGrafter"/>
</dbReference>
<keyword evidence="2" id="KW-1185">Reference proteome</keyword>
<dbReference type="PANTHER" id="PTHR21485:SF6">
    <property type="entry name" value="N-ACYLNEURAMINATE CYTIDYLYLTRANSFERASE-RELATED"/>
    <property type="match status" value="1"/>
</dbReference>
<dbReference type="InterPro" id="IPR050793">
    <property type="entry name" value="CMP-NeuNAc_synthase"/>
</dbReference>
<dbReference type="EMBL" id="CP024899">
    <property type="protein sequence ID" value="ATX65596.1"/>
    <property type="molecule type" value="Genomic_DNA"/>
</dbReference>
<gene>
    <name evidence="1" type="ORF">BG454_06975</name>
</gene>
<dbReference type="KEGG" id="rbg:BG454_06975"/>
<dbReference type="AlphaFoldDB" id="A0A2K8K9I7"/>
<dbReference type="InterPro" id="IPR029044">
    <property type="entry name" value="Nucleotide-diphossugar_trans"/>
</dbReference>
<name>A0A2K8K9I7_9RHOB</name>
<dbReference type="PANTHER" id="PTHR21485">
    <property type="entry name" value="HAD SUPERFAMILY MEMBERS CMAS AND KDSC"/>
    <property type="match status" value="1"/>
</dbReference>
<protein>
    <submittedName>
        <fullName evidence="1">Uncharacterized protein</fullName>
    </submittedName>
</protein>
<reference evidence="1 2" key="1">
    <citation type="submission" date="2017-11" db="EMBL/GenBank/DDBJ databases">
        <title>Revised Sequence and Annotation of the Rhodobaca barguzinensis strain alga05 Genome.</title>
        <authorList>
            <person name="Kopejtka K."/>
            <person name="Tomasch J.M."/>
            <person name="Bunk B."/>
            <person name="Koblizek M."/>
        </authorList>
    </citation>
    <scope>NUCLEOTIDE SEQUENCE [LARGE SCALE GENOMIC DNA]</scope>
    <source>
        <strain evidence="2">alga05</strain>
    </source>
</reference>
<dbReference type="SUPFAM" id="SSF53448">
    <property type="entry name" value="Nucleotide-diphospho-sugar transferases"/>
    <property type="match status" value="1"/>
</dbReference>
<dbReference type="Gene3D" id="3.90.550.10">
    <property type="entry name" value="Spore Coat Polysaccharide Biosynthesis Protein SpsA, Chain A"/>
    <property type="match status" value="1"/>
</dbReference>
<dbReference type="Proteomes" id="UP000228948">
    <property type="component" value="Chromosome"/>
</dbReference>
<proteinExistence type="predicted"/>
<evidence type="ECO:0000313" key="1">
    <source>
        <dbReference type="EMBL" id="ATX65596.1"/>
    </source>
</evidence>
<sequence length="270" mass="29817">MIRFIGETLGLGLSAVAHATGRRHLRVIMSILLEPLFSGARLQRLEKGQGLFHTGRGVREVCLVRSSQVQLLRYILRGICLVMQSATSGMCLAAASACSSAYARNLGAAHLVLHRRAEHLSSSATSTDALVGHAHDLIPAGHILWTHVTSPFVTAETYANVIACYRQALTQGHDSLMTTTLLHAFLWNEKGPLNHDRQVEKWSRTQTLTPAHEINSAVFFAPIEIYSRLNDRIGDNPYLFPLDKLTAQDITWKADFVVAEQLFLRGLALT</sequence>
<evidence type="ECO:0000313" key="2">
    <source>
        <dbReference type="Proteomes" id="UP000228948"/>
    </source>
</evidence>
<organism evidence="1 2">
    <name type="scientific">Roseinatronobacter bogoriensis subsp. barguzinensis</name>
    <dbReference type="NCBI Taxonomy" id="441209"/>
    <lineage>
        <taxon>Bacteria</taxon>
        <taxon>Pseudomonadati</taxon>
        <taxon>Pseudomonadota</taxon>
        <taxon>Alphaproteobacteria</taxon>
        <taxon>Rhodobacterales</taxon>
        <taxon>Paracoccaceae</taxon>
        <taxon>Roseinatronobacter</taxon>
    </lineage>
</organism>